<reference evidence="10 11" key="1">
    <citation type="journal article" date="2020" name="Sci. Rep.">
        <title>A novel cyanobacterial geosmin producer, revising GeoA distribution and dispersion patterns in Bacteria.</title>
        <authorList>
            <person name="Churro C."/>
            <person name="Semedo-Aguiar A.P."/>
            <person name="Silva A.D."/>
            <person name="Pereira-Leal J.B."/>
            <person name="Leite R.B."/>
        </authorList>
    </citation>
    <scope>NUCLEOTIDE SEQUENCE [LARGE SCALE GENOMIC DNA]</scope>
    <source>
        <strain evidence="10 11">IPMA8</strain>
    </source>
</reference>
<dbReference type="PROSITE" id="PS50110">
    <property type="entry name" value="RESPONSE_REGULATORY"/>
    <property type="match status" value="1"/>
</dbReference>
<dbReference type="InterPro" id="IPR003594">
    <property type="entry name" value="HATPase_dom"/>
</dbReference>
<keyword evidence="11" id="KW-1185">Reference proteome</keyword>
<dbReference type="CDD" id="cd19920">
    <property type="entry name" value="REC_PA4781-like"/>
    <property type="match status" value="1"/>
</dbReference>
<evidence type="ECO:0000256" key="7">
    <source>
        <dbReference type="SAM" id="Coils"/>
    </source>
</evidence>
<keyword evidence="5" id="KW-0902">Two-component regulatory system</keyword>
<dbReference type="SMART" id="SM00448">
    <property type="entry name" value="REC"/>
    <property type="match status" value="1"/>
</dbReference>
<feature type="modified residue" description="4-aspartylphosphate" evidence="6">
    <location>
        <position position="64"/>
    </location>
</feature>
<dbReference type="RefSeq" id="WP_246276997.1">
    <property type="nucleotide sequence ID" value="NZ_CAWPPK010000049.1"/>
</dbReference>
<evidence type="ECO:0000256" key="6">
    <source>
        <dbReference type="PROSITE-ProRule" id="PRU00169"/>
    </source>
</evidence>
<dbReference type="InterPro" id="IPR005467">
    <property type="entry name" value="His_kinase_dom"/>
</dbReference>
<dbReference type="Gene3D" id="3.30.565.10">
    <property type="entry name" value="Histidine kinase-like ATPase, C-terminal domain"/>
    <property type="match status" value="1"/>
</dbReference>
<evidence type="ECO:0000256" key="2">
    <source>
        <dbReference type="ARBA" id="ARBA00012438"/>
    </source>
</evidence>
<keyword evidence="3 6" id="KW-0597">Phosphoprotein</keyword>
<evidence type="ECO:0000259" key="8">
    <source>
        <dbReference type="PROSITE" id="PS50109"/>
    </source>
</evidence>
<dbReference type="PROSITE" id="PS50109">
    <property type="entry name" value="HIS_KIN"/>
    <property type="match status" value="1"/>
</dbReference>
<evidence type="ECO:0000313" key="10">
    <source>
        <dbReference type="EMBL" id="NQE37645.1"/>
    </source>
</evidence>
<dbReference type="SMART" id="SM00388">
    <property type="entry name" value="HisKA"/>
    <property type="match status" value="1"/>
</dbReference>
<protein>
    <recommendedName>
        <fullName evidence="2">histidine kinase</fullName>
        <ecNumber evidence="2">2.7.13.3</ecNumber>
    </recommendedName>
</protein>
<dbReference type="Proteomes" id="UP000702425">
    <property type="component" value="Unassembled WGS sequence"/>
</dbReference>
<keyword evidence="7" id="KW-0175">Coiled coil</keyword>
<dbReference type="SUPFAM" id="SSF47384">
    <property type="entry name" value="Homodimeric domain of signal transducing histidine kinase"/>
    <property type="match status" value="1"/>
</dbReference>
<evidence type="ECO:0000313" key="11">
    <source>
        <dbReference type="Proteomes" id="UP000702425"/>
    </source>
</evidence>
<dbReference type="InterPro" id="IPR001789">
    <property type="entry name" value="Sig_transdc_resp-reg_receiver"/>
</dbReference>
<dbReference type="Gene3D" id="3.40.50.2300">
    <property type="match status" value="1"/>
</dbReference>
<dbReference type="EC" id="2.7.13.3" evidence="2"/>
<dbReference type="InterPro" id="IPR003661">
    <property type="entry name" value="HisK_dim/P_dom"/>
</dbReference>
<sequence>MFPFNMNDKNSERSIILIVDDNQTNLDVLFELLRNYGFKVLVALDGESAIEQIEYIHPDLILLDIMMPGIDGFETCLRLKADTSTRDIPIIFMSALSDTLDKVKGFQTGAVDYITKPFQHEEVLSRIQTHLTIRSLQKKLEEKNLELAHLNQNLERLVEQKTKQLIDQEKTAIIGRLTQGMVHNLKSPLQVIQTSVDLIETKATKIQDESLFNYTKYIFQAVAKINQIMDTLMMKSRKEQKQDLHSVNINDLVQREVQLLEGNLYFKNKIRKKYFYDEEIASIPLIYSYISQVFYNLINNAMDAMWEKKSRELTIVTRQDDSNIYMDIADTGCGISSEDLSKVFDPFYTSKPPKGEEKTEGEPTGTGLGLYTCIELLKPFNGEIAISSNVGQGSVFTVVLPKPPKT</sequence>
<proteinExistence type="predicted"/>
<comment type="catalytic activity">
    <reaction evidence="1">
        <text>ATP + protein L-histidine = ADP + protein N-phospho-L-histidine.</text>
        <dbReference type="EC" id="2.7.13.3"/>
    </reaction>
</comment>
<dbReference type="InterPro" id="IPR036097">
    <property type="entry name" value="HisK_dim/P_sf"/>
</dbReference>
<evidence type="ECO:0000256" key="1">
    <source>
        <dbReference type="ARBA" id="ARBA00000085"/>
    </source>
</evidence>
<dbReference type="PANTHER" id="PTHR43547:SF2">
    <property type="entry name" value="HYBRID SIGNAL TRANSDUCTION HISTIDINE KINASE C"/>
    <property type="match status" value="1"/>
</dbReference>
<dbReference type="SMART" id="SM00387">
    <property type="entry name" value="HATPase_c"/>
    <property type="match status" value="1"/>
</dbReference>
<dbReference type="PANTHER" id="PTHR43547">
    <property type="entry name" value="TWO-COMPONENT HISTIDINE KINASE"/>
    <property type="match status" value="1"/>
</dbReference>
<dbReference type="CDD" id="cd00082">
    <property type="entry name" value="HisKA"/>
    <property type="match status" value="1"/>
</dbReference>
<feature type="domain" description="Response regulatory" evidence="9">
    <location>
        <begin position="15"/>
        <end position="131"/>
    </location>
</feature>
<dbReference type="Gene3D" id="1.10.287.130">
    <property type="match status" value="1"/>
</dbReference>
<dbReference type="SUPFAM" id="SSF52172">
    <property type="entry name" value="CheY-like"/>
    <property type="match status" value="1"/>
</dbReference>
<evidence type="ECO:0000256" key="3">
    <source>
        <dbReference type="ARBA" id="ARBA00022553"/>
    </source>
</evidence>
<feature type="coiled-coil region" evidence="7">
    <location>
        <begin position="133"/>
        <end position="171"/>
    </location>
</feature>
<dbReference type="InterPro" id="IPR036890">
    <property type="entry name" value="HATPase_C_sf"/>
</dbReference>
<dbReference type="InterPro" id="IPR004358">
    <property type="entry name" value="Sig_transdc_His_kin-like_C"/>
</dbReference>
<evidence type="ECO:0000259" key="9">
    <source>
        <dbReference type="PROSITE" id="PS50110"/>
    </source>
</evidence>
<feature type="domain" description="Histidine kinase" evidence="8">
    <location>
        <begin position="180"/>
        <end position="404"/>
    </location>
</feature>
<accession>A0ABX2D4R7</accession>
<dbReference type="Pfam" id="PF00072">
    <property type="entry name" value="Response_reg"/>
    <property type="match status" value="1"/>
</dbReference>
<dbReference type="EMBL" id="SRRZ01000142">
    <property type="protein sequence ID" value="NQE37645.1"/>
    <property type="molecule type" value="Genomic_DNA"/>
</dbReference>
<keyword evidence="4" id="KW-0808">Transferase</keyword>
<organism evidence="10 11">
    <name type="scientific">Microcoleus asticus IPMA8</name>
    <dbReference type="NCBI Taxonomy" id="2563858"/>
    <lineage>
        <taxon>Bacteria</taxon>
        <taxon>Bacillati</taxon>
        <taxon>Cyanobacteriota</taxon>
        <taxon>Cyanophyceae</taxon>
        <taxon>Oscillatoriophycideae</taxon>
        <taxon>Oscillatoriales</taxon>
        <taxon>Microcoleaceae</taxon>
        <taxon>Microcoleus</taxon>
        <taxon>Microcoleus asticus</taxon>
    </lineage>
</organism>
<dbReference type="InterPro" id="IPR011006">
    <property type="entry name" value="CheY-like_superfamily"/>
</dbReference>
<dbReference type="PRINTS" id="PR00344">
    <property type="entry name" value="BCTRLSENSOR"/>
</dbReference>
<dbReference type="SUPFAM" id="SSF55874">
    <property type="entry name" value="ATPase domain of HSP90 chaperone/DNA topoisomerase II/histidine kinase"/>
    <property type="match status" value="1"/>
</dbReference>
<name>A0ABX2D4R7_9CYAN</name>
<dbReference type="Pfam" id="PF02518">
    <property type="entry name" value="HATPase_c"/>
    <property type="match status" value="1"/>
</dbReference>
<gene>
    <name evidence="10" type="primary">walR_7</name>
    <name evidence="10" type="ORF">E5S67_05420</name>
</gene>
<evidence type="ECO:0000256" key="5">
    <source>
        <dbReference type="ARBA" id="ARBA00023012"/>
    </source>
</evidence>
<keyword evidence="4" id="KW-0418">Kinase</keyword>
<evidence type="ECO:0000256" key="4">
    <source>
        <dbReference type="ARBA" id="ARBA00022777"/>
    </source>
</evidence>
<comment type="caution">
    <text evidence="10">The sequence shown here is derived from an EMBL/GenBank/DDBJ whole genome shotgun (WGS) entry which is preliminary data.</text>
</comment>